<feature type="signal peptide" evidence="3">
    <location>
        <begin position="1"/>
        <end position="22"/>
    </location>
</feature>
<keyword evidence="6" id="KW-1185">Reference proteome</keyword>
<feature type="compositionally biased region" description="Polar residues" evidence="1">
    <location>
        <begin position="37"/>
        <end position="47"/>
    </location>
</feature>
<dbReference type="Pfam" id="PF24053">
    <property type="entry name" value="DUF7356"/>
    <property type="match status" value="1"/>
</dbReference>
<dbReference type="PANTHER" id="PTHR34200:SF2">
    <property type="entry name" value="TRANSMEMBRANE PROTEIN"/>
    <property type="match status" value="1"/>
</dbReference>
<accession>A0A6A4L616</accession>
<keyword evidence="2" id="KW-0472">Membrane</keyword>
<organism evidence="5 6">
    <name type="scientific">Rhododendron williamsianum</name>
    <dbReference type="NCBI Taxonomy" id="262921"/>
    <lineage>
        <taxon>Eukaryota</taxon>
        <taxon>Viridiplantae</taxon>
        <taxon>Streptophyta</taxon>
        <taxon>Embryophyta</taxon>
        <taxon>Tracheophyta</taxon>
        <taxon>Spermatophyta</taxon>
        <taxon>Magnoliopsida</taxon>
        <taxon>eudicotyledons</taxon>
        <taxon>Gunneridae</taxon>
        <taxon>Pentapetalae</taxon>
        <taxon>asterids</taxon>
        <taxon>Ericales</taxon>
        <taxon>Ericaceae</taxon>
        <taxon>Ericoideae</taxon>
        <taxon>Rhodoreae</taxon>
        <taxon>Rhododendron</taxon>
    </lineage>
</organism>
<proteinExistence type="predicted"/>
<gene>
    <name evidence="5" type="ORF">C3L33_12262</name>
</gene>
<evidence type="ECO:0000313" key="5">
    <source>
        <dbReference type="EMBL" id="KAE9455836.1"/>
    </source>
</evidence>
<keyword evidence="2" id="KW-0812">Transmembrane</keyword>
<feature type="compositionally biased region" description="Acidic residues" evidence="1">
    <location>
        <begin position="383"/>
        <end position="392"/>
    </location>
</feature>
<feature type="compositionally biased region" description="Basic and acidic residues" evidence="1">
    <location>
        <begin position="105"/>
        <end position="117"/>
    </location>
</feature>
<feature type="compositionally biased region" description="Polar residues" evidence="1">
    <location>
        <begin position="406"/>
        <end position="416"/>
    </location>
</feature>
<feature type="non-terminal residue" evidence="5">
    <location>
        <position position="1"/>
    </location>
</feature>
<evidence type="ECO:0000256" key="1">
    <source>
        <dbReference type="SAM" id="MobiDB-lite"/>
    </source>
</evidence>
<feature type="chain" id="PRO_5025470596" description="DUF7356 domain-containing protein" evidence="3">
    <location>
        <begin position="23"/>
        <end position="428"/>
    </location>
</feature>
<dbReference type="EMBL" id="QEFC01001793">
    <property type="protein sequence ID" value="KAE9455836.1"/>
    <property type="molecule type" value="Genomic_DNA"/>
</dbReference>
<comment type="caution">
    <text evidence="5">The sequence shown here is derived from an EMBL/GenBank/DDBJ whole genome shotgun (WGS) entry which is preliminary data.</text>
</comment>
<dbReference type="OrthoDB" id="785602at2759"/>
<protein>
    <recommendedName>
        <fullName evidence="4">DUF7356 domain-containing protein</fullName>
    </recommendedName>
</protein>
<evidence type="ECO:0000259" key="4">
    <source>
        <dbReference type="Pfam" id="PF24053"/>
    </source>
</evidence>
<feature type="region of interest" description="Disordered" evidence="1">
    <location>
        <begin position="383"/>
        <end position="428"/>
    </location>
</feature>
<dbReference type="PANTHER" id="PTHR34200">
    <property type="entry name" value="DENTIN SIALOPHOSPHOPROTEIN-LIKE ISOFORM X1"/>
    <property type="match status" value="1"/>
</dbReference>
<dbReference type="AlphaFoldDB" id="A0A6A4L616"/>
<evidence type="ECO:0000313" key="6">
    <source>
        <dbReference type="Proteomes" id="UP000428333"/>
    </source>
</evidence>
<feature type="region of interest" description="Disordered" evidence="1">
    <location>
        <begin position="35"/>
        <end position="117"/>
    </location>
</feature>
<keyword evidence="3" id="KW-0732">Signal</keyword>
<name>A0A6A4L616_9ERIC</name>
<dbReference type="InterPro" id="IPR055780">
    <property type="entry name" value="DUF7356"/>
</dbReference>
<reference evidence="5 6" key="1">
    <citation type="journal article" date="2019" name="Genome Biol. Evol.">
        <title>The Rhododendron genome and chromosomal organization provide insight into shared whole-genome duplications across the heath family (Ericaceae).</title>
        <authorList>
            <person name="Soza V.L."/>
            <person name="Lindsley D."/>
            <person name="Waalkes A."/>
            <person name="Ramage E."/>
            <person name="Patwardhan R.P."/>
            <person name="Burton J.N."/>
            <person name="Adey A."/>
            <person name="Kumar A."/>
            <person name="Qiu R."/>
            <person name="Shendure J."/>
            <person name="Hall B."/>
        </authorList>
    </citation>
    <scope>NUCLEOTIDE SEQUENCE [LARGE SCALE GENOMIC DNA]</scope>
    <source>
        <strain evidence="5">RSF 1966-606</strain>
    </source>
</reference>
<feature type="domain" description="DUF7356" evidence="4">
    <location>
        <begin position="240"/>
        <end position="306"/>
    </location>
</feature>
<feature type="compositionally biased region" description="Basic and acidic residues" evidence="1">
    <location>
        <begin position="68"/>
        <end position="79"/>
    </location>
</feature>
<evidence type="ECO:0000256" key="2">
    <source>
        <dbReference type="SAM" id="Phobius"/>
    </source>
</evidence>
<keyword evidence="2" id="KW-1133">Transmembrane helix</keyword>
<sequence>MDRNGLLCVIFLFLIASDCSTAYSPWNLRKLTGAAPTVSSPETNVSPLLSPVLSGGDKESKANPVDGGKSKEKEHKDPESSNGSTKVNPKGSKSDDLENPSTKEVVGEKSHEEKNEGKFVPHLAGNETCDGSTNRCSILETLTGCIQRLETGNFIALLVFFLRSRNVDVTRSTPFCIIDTLMNTLPRNFTDPYVLSDILALLLEGYDIYKEINIRRLFMELEIGKGKEEGQESGGENSWSKDLVLLIQNEGESAVKVNITISTSLNYEIPKHQTKGINVSQTIGGNTRTKIILKSGNRNCTLQMGPHQSKGDFLQRLPSYYKQLTPIYGAYLLFLIALIVGGTWACCKIRKRKRHNGVPYQELEMGVPESASAVNLEAAEGWDDGWDDDWDEDKAVRSPGGRHVGSISSSGLTARSANKDGWGNDWDD</sequence>
<feature type="transmembrane region" description="Helical" evidence="2">
    <location>
        <begin position="328"/>
        <end position="347"/>
    </location>
</feature>
<evidence type="ECO:0000256" key="3">
    <source>
        <dbReference type="SAM" id="SignalP"/>
    </source>
</evidence>
<dbReference type="Proteomes" id="UP000428333">
    <property type="component" value="Linkage Group LG07"/>
</dbReference>